<accession>A0A0F9T9F6</accession>
<feature type="coiled-coil region" evidence="1">
    <location>
        <begin position="778"/>
        <end position="805"/>
    </location>
</feature>
<dbReference type="AlphaFoldDB" id="A0A0F9T9F6"/>
<reference evidence="2" key="1">
    <citation type="journal article" date="2015" name="Nature">
        <title>Complex archaea that bridge the gap between prokaryotes and eukaryotes.</title>
        <authorList>
            <person name="Spang A."/>
            <person name="Saw J.H."/>
            <person name="Jorgensen S.L."/>
            <person name="Zaremba-Niedzwiedzka K."/>
            <person name="Martijn J."/>
            <person name="Lind A.E."/>
            <person name="van Eijk R."/>
            <person name="Schleper C."/>
            <person name="Guy L."/>
            <person name="Ettema T.J."/>
        </authorList>
    </citation>
    <scope>NUCLEOTIDE SEQUENCE</scope>
</reference>
<evidence type="ECO:0000313" key="2">
    <source>
        <dbReference type="EMBL" id="KKN45606.1"/>
    </source>
</evidence>
<evidence type="ECO:0000256" key="1">
    <source>
        <dbReference type="SAM" id="Coils"/>
    </source>
</evidence>
<sequence length="950" mass="110765">MEVFLKRAERPFKEMIGEEKTSSAFNEIKKATNEIPAKFRRIIGSEIPKFLFTFSQEIDDLSPELIEGVLRHILLFAESLKDLSNKDRNQVNQLLTKRSNSKVRNLSDLLKSFVKRATSGKIMKNQGSFENILTLLFGDKAEVSQHTDVELFIKRAEKNFSVKIGAEKSSKFSEGIIKTLIEVDNNIKDHLSSEIPKFVFKFSQNLDKLSAESIERMISTVLLFNKALSNLNGKSKDQLNQEIAKRSKNKLFTIIDVFKAFLEAEKESTQIEQCDSLEDILVYLLGHEEKRIQFSDVEAFLKRAEKKYALIVGQDMIHMLMEELLDAIENIPELHREYLGSDLAKFLFTYSETASYHEPEKVELVFNGAILFANSLVEVGDLNKAEINQFIIKRSKNKVRSLFDLYKAFLVKIEIRMPLSAEPNFDEIIIHTLGRYDGPKEMEKGGLIHDLLTNFHEEIPLAKEHANWSSAISEIVPRFLDILPNPDGDRILDFLWVNKFPVDQIQEQYRERIADIPREKERTFTFRLFNMLTNQILLDEKKDKALTGALAFKILGSIFIEIYGGRNAQIRGIRLNQLLKDRKISNPEKKQDLDEQINHILEEDLKAIQQRTMTINTIVPILSKKGFFIKTYDIVTKDFPELIVKIISYREEERLKDIGSEYKKSGFTGELIPLVNGFLQKLDYAYRFYKKYFEEMYSIALDAQKNMLSLREFFKFLVDLRENMDTIEFFDYKVANTEHSIYILILKYLYIPLTDVFDTTRIILDEQEYQKKIIKLDKYLSNQKLEQLQLEIRETEKKIKEYQDFKDFDASHKITNYTKFLNRDKNEIKFYDVMFKLLNDSEKISDKLKFRLEFSMELLKFSKSLKKIHSSLPAALSENLGIFTDFEQKIDDIVEKLKGKSSSGILSPFEFREKNDAAEQSKKLLLDLISNEDFTLHIEKLIKMSEVTIP</sequence>
<proteinExistence type="predicted"/>
<name>A0A0F9T9F6_9ZZZZ</name>
<gene>
    <name evidence="2" type="ORF">LCGC14_0681440</name>
</gene>
<dbReference type="EMBL" id="LAZR01001378">
    <property type="protein sequence ID" value="KKN45606.1"/>
    <property type="molecule type" value="Genomic_DNA"/>
</dbReference>
<keyword evidence="1" id="KW-0175">Coiled coil</keyword>
<protein>
    <submittedName>
        <fullName evidence="2">Uncharacterized protein</fullName>
    </submittedName>
</protein>
<comment type="caution">
    <text evidence="2">The sequence shown here is derived from an EMBL/GenBank/DDBJ whole genome shotgun (WGS) entry which is preliminary data.</text>
</comment>
<organism evidence="2">
    <name type="scientific">marine sediment metagenome</name>
    <dbReference type="NCBI Taxonomy" id="412755"/>
    <lineage>
        <taxon>unclassified sequences</taxon>
        <taxon>metagenomes</taxon>
        <taxon>ecological metagenomes</taxon>
    </lineage>
</organism>